<dbReference type="InterPro" id="IPR032675">
    <property type="entry name" value="LRR_dom_sf"/>
</dbReference>
<evidence type="ECO:0000313" key="1">
    <source>
        <dbReference type="EMBL" id="KIM40818.1"/>
    </source>
</evidence>
<keyword evidence="2" id="KW-1185">Reference proteome</keyword>
<protein>
    <recommendedName>
        <fullName evidence="3">F-box domain-containing protein</fullName>
    </recommendedName>
</protein>
<proteinExistence type="predicted"/>
<reference evidence="1 2" key="1">
    <citation type="submission" date="2014-04" db="EMBL/GenBank/DDBJ databases">
        <authorList>
            <consortium name="DOE Joint Genome Institute"/>
            <person name="Kuo A."/>
            <person name="Gay G."/>
            <person name="Dore J."/>
            <person name="Kohler A."/>
            <person name="Nagy L.G."/>
            <person name="Floudas D."/>
            <person name="Copeland A."/>
            <person name="Barry K.W."/>
            <person name="Cichocki N."/>
            <person name="Veneault-Fourrey C."/>
            <person name="LaButti K."/>
            <person name="Lindquist E.A."/>
            <person name="Lipzen A."/>
            <person name="Lundell T."/>
            <person name="Morin E."/>
            <person name="Murat C."/>
            <person name="Sun H."/>
            <person name="Tunlid A."/>
            <person name="Henrissat B."/>
            <person name="Grigoriev I.V."/>
            <person name="Hibbett D.S."/>
            <person name="Martin F."/>
            <person name="Nordberg H.P."/>
            <person name="Cantor M.N."/>
            <person name="Hua S.X."/>
        </authorList>
    </citation>
    <scope>NUCLEOTIDE SEQUENCE [LARGE SCALE GENOMIC DNA]</scope>
    <source>
        <strain evidence="2">h7</strain>
    </source>
</reference>
<dbReference type="HOGENOM" id="CLU_021164_0_3_1"/>
<dbReference type="STRING" id="686832.A0A0C2XT00"/>
<name>A0A0C2XT00_HEBCY</name>
<dbReference type="AlphaFoldDB" id="A0A0C2XT00"/>
<sequence>MDLCFEILDEIFHYVHCGNKGAARDMVALAQTCRAFEDMALNILWHTQNNFVHLIKTLPPRCWAENPETDIFYKTFRLVTTVKGRPTMDEFTRFKSYASRIRRVSYLPYAHHKESSVPRDQVALRTLMSYHELANHSVFPNLRQLEFVDVKHAVGCLDIFLRSAKSISLSLCWSDCYDVGFNSMFRTLFRIIEEHALNMEELDLGSFQSGLTGNVDRDAKDVFSDLVCKMSELRGMKTGSRSLNGRALRHLASLPRLHTLQIPNTPEDILDSVQRVQSSRMVFSELQQLTMHVGDMSSFIRLVDRLKPLRLRALTLFVRPIPSSTDIHSLFSALQESTQHADFRRFLVKPSEAGQTQSSARRRGYVTIPSSMLDPLLSFKNMTVVELNLPYSFDVGDGHVRAMAEAWPRLCRLQLGSLVGWHVRSLVTCTGILSLVRGCRELEYLAVPFGGAGEFVPLRASLTLRDVNRKIRYLYVGNGEMKFGDMKCVARFLKFVFPRLCGIGGEWL</sequence>
<evidence type="ECO:0000313" key="2">
    <source>
        <dbReference type="Proteomes" id="UP000053424"/>
    </source>
</evidence>
<organism evidence="1 2">
    <name type="scientific">Hebeloma cylindrosporum</name>
    <dbReference type="NCBI Taxonomy" id="76867"/>
    <lineage>
        <taxon>Eukaryota</taxon>
        <taxon>Fungi</taxon>
        <taxon>Dikarya</taxon>
        <taxon>Basidiomycota</taxon>
        <taxon>Agaricomycotina</taxon>
        <taxon>Agaricomycetes</taxon>
        <taxon>Agaricomycetidae</taxon>
        <taxon>Agaricales</taxon>
        <taxon>Agaricineae</taxon>
        <taxon>Hymenogastraceae</taxon>
        <taxon>Hebeloma</taxon>
    </lineage>
</organism>
<dbReference type="EMBL" id="KN831781">
    <property type="protein sequence ID" value="KIM40818.1"/>
    <property type="molecule type" value="Genomic_DNA"/>
</dbReference>
<accession>A0A0C2XT00</accession>
<evidence type="ECO:0008006" key="3">
    <source>
        <dbReference type="Google" id="ProtNLM"/>
    </source>
</evidence>
<dbReference type="OrthoDB" id="3543113at2759"/>
<dbReference type="Gene3D" id="3.80.10.10">
    <property type="entry name" value="Ribonuclease Inhibitor"/>
    <property type="match status" value="1"/>
</dbReference>
<reference evidence="2" key="2">
    <citation type="submission" date="2015-01" db="EMBL/GenBank/DDBJ databases">
        <title>Evolutionary Origins and Diversification of the Mycorrhizal Mutualists.</title>
        <authorList>
            <consortium name="DOE Joint Genome Institute"/>
            <consortium name="Mycorrhizal Genomics Consortium"/>
            <person name="Kohler A."/>
            <person name="Kuo A."/>
            <person name="Nagy L.G."/>
            <person name="Floudas D."/>
            <person name="Copeland A."/>
            <person name="Barry K.W."/>
            <person name="Cichocki N."/>
            <person name="Veneault-Fourrey C."/>
            <person name="LaButti K."/>
            <person name="Lindquist E.A."/>
            <person name="Lipzen A."/>
            <person name="Lundell T."/>
            <person name="Morin E."/>
            <person name="Murat C."/>
            <person name="Riley R."/>
            <person name="Ohm R."/>
            <person name="Sun H."/>
            <person name="Tunlid A."/>
            <person name="Henrissat B."/>
            <person name="Grigoriev I.V."/>
            <person name="Hibbett D.S."/>
            <person name="Martin F."/>
        </authorList>
    </citation>
    <scope>NUCLEOTIDE SEQUENCE [LARGE SCALE GENOMIC DNA]</scope>
    <source>
        <strain evidence="2">h7</strain>
    </source>
</reference>
<dbReference type="Proteomes" id="UP000053424">
    <property type="component" value="Unassembled WGS sequence"/>
</dbReference>
<gene>
    <name evidence="1" type="ORF">M413DRAFT_445624</name>
</gene>